<gene>
    <name evidence="3" type="ORF">SEPMUDRAFT_65377</name>
</gene>
<organism evidence="3 4">
    <name type="scientific">Sphaerulina musiva (strain SO2202)</name>
    <name type="common">Poplar stem canker fungus</name>
    <name type="synonym">Septoria musiva</name>
    <dbReference type="NCBI Taxonomy" id="692275"/>
    <lineage>
        <taxon>Eukaryota</taxon>
        <taxon>Fungi</taxon>
        <taxon>Dikarya</taxon>
        <taxon>Ascomycota</taxon>
        <taxon>Pezizomycotina</taxon>
        <taxon>Dothideomycetes</taxon>
        <taxon>Dothideomycetidae</taxon>
        <taxon>Mycosphaerellales</taxon>
        <taxon>Mycosphaerellaceae</taxon>
        <taxon>Sphaerulina</taxon>
    </lineage>
</organism>
<dbReference type="EMBL" id="KB456264">
    <property type="protein sequence ID" value="EMF12372.1"/>
    <property type="molecule type" value="Genomic_DNA"/>
</dbReference>
<sequence>MGQAAVVHDSEWEYEYDASETEHFYFTLDLTTHVPDALVRKYDTAADSHANIDAAPKSSSGDGLQNEDVTTTATTTTGESLPNVAEARSRPRTTLQILDLHTKNPLVKFDHAIYSCYWSTDLGTQFHISQAGLTPNPRRAGTVLDVIGLSQTRLIGKPVNLTQKGFRADEEANSAAPDEHDTVESSGGQVDVDADADADAAAAIERAKPAASSLKSATQQPLVIPRELCKNLAAETHASFLERLSEIKLKKGETDPVPIFSIKYHREPDNKDELKKRAQAADAAKQKDDEEAVSGERARKRRKRLTAAEKGTRPTDAPSTCGRHGREAIGARVGFEGQAPGALWTKKKQTRRKPAEARESSDEHLSDNLEMEVDDPDADYAPPQ</sequence>
<dbReference type="RefSeq" id="XP_016760493.1">
    <property type="nucleotide sequence ID" value="XM_016909717.1"/>
</dbReference>
<feature type="region of interest" description="Disordered" evidence="1">
    <location>
        <begin position="52"/>
        <end position="90"/>
    </location>
</feature>
<keyword evidence="4" id="KW-1185">Reference proteome</keyword>
<evidence type="ECO:0000256" key="1">
    <source>
        <dbReference type="SAM" id="MobiDB-lite"/>
    </source>
</evidence>
<dbReference type="Pfam" id="PF10419">
    <property type="entry name" value="TFIIIC_sub6"/>
    <property type="match status" value="1"/>
</dbReference>
<feature type="compositionally biased region" description="Acidic residues" evidence="1">
    <location>
        <begin position="369"/>
        <end position="378"/>
    </location>
</feature>
<feature type="domain" description="Transcription factor TFIIIC triple barrel" evidence="2">
    <location>
        <begin position="20"/>
        <end position="161"/>
    </location>
</feature>
<dbReference type="OMA" id="TTHVPNA"/>
<dbReference type="Proteomes" id="UP000016931">
    <property type="component" value="Unassembled WGS sequence"/>
</dbReference>
<dbReference type="STRING" id="692275.M3AY02"/>
<dbReference type="AlphaFoldDB" id="M3AY02"/>
<feature type="compositionally biased region" description="Polar residues" evidence="1">
    <location>
        <begin position="57"/>
        <end position="69"/>
    </location>
</feature>
<proteinExistence type="predicted"/>
<dbReference type="Gene3D" id="2.60.40.4370">
    <property type="match status" value="1"/>
</dbReference>
<evidence type="ECO:0000259" key="2">
    <source>
        <dbReference type="Pfam" id="PF10419"/>
    </source>
</evidence>
<feature type="region of interest" description="Disordered" evidence="1">
    <location>
        <begin position="270"/>
        <end position="384"/>
    </location>
</feature>
<accession>M3AY02</accession>
<evidence type="ECO:0000313" key="4">
    <source>
        <dbReference type="Proteomes" id="UP000016931"/>
    </source>
</evidence>
<name>M3AY02_SPHMS</name>
<reference evidence="3 4" key="1">
    <citation type="journal article" date="2012" name="PLoS Pathog.">
        <title>Diverse lifestyles and strategies of plant pathogenesis encoded in the genomes of eighteen Dothideomycetes fungi.</title>
        <authorList>
            <person name="Ohm R.A."/>
            <person name="Feau N."/>
            <person name="Henrissat B."/>
            <person name="Schoch C.L."/>
            <person name="Horwitz B.A."/>
            <person name="Barry K.W."/>
            <person name="Condon B.J."/>
            <person name="Copeland A.C."/>
            <person name="Dhillon B."/>
            <person name="Glaser F."/>
            <person name="Hesse C.N."/>
            <person name="Kosti I."/>
            <person name="LaButti K."/>
            <person name="Lindquist E.A."/>
            <person name="Lucas S."/>
            <person name="Salamov A.A."/>
            <person name="Bradshaw R.E."/>
            <person name="Ciuffetti L."/>
            <person name="Hamelin R.C."/>
            <person name="Kema G.H.J."/>
            <person name="Lawrence C."/>
            <person name="Scott J.A."/>
            <person name="Spatafora J.W."/>
            <person name="Turgeon B.G."/>
            <person name="de Wit P.J.G.M."/>
            <person name="Zhong S."/>
            <person name="Goodwin S.B."/>
            <person name="Grigoriev I.V."/>
        </authorList>
    </citation>
    <scope>NUCLEOTIDE SEQUENCE [LARGE SCALE GENOMIC DNA]</scope>
    <source>
        <strain evidence="3 4">SO2202</strain>
    </source>
</reference>
<feature type="region of interest" description="Disordered" evidence="1">
    <location>
        <begin position="171"/>
        <end position="190"/>
    </location>
</feature>
<dbReference type="HOGENOM" id="CLU_769708_0_0_1"/>
<feature type="compositionally biased region" description="Basic and acidic residues" evidence="1">
    <location>
        <begin position="353"/>
        <end position="367"/>
    </location>
</feature>
<evidence type="ECO:0000313" key="3">
    <source>
        <dbReference type="EMBL" id="EMF12372.1"/>
    </source>
</evidence>
<dbReference type="InterPro" id="IPR019481">
    <property type="entry name" value="TFIIIC_triple_barrel"/>
</dbReference>
<dbReference type="OrthoDB" id="1877767at2759"/>
<dbReference type="eggNOG" id="ENOG502SV1F">
    <property type="taxonomic scope" value="Eukaryota"/>
</dbReference>
<protein>
    <recommendedName>
        <fullName evidence="2">Transcription factor TFIIIC triple barrel domain-containing protein</fullName>
    </recommendedName>
</protein>
<dbReference type="GeneID" id="27906854"/>